<reference evidence="1 2" key="1">
    <citation type="submission" date="2017-10" db="EMBL/GenBank/DDBJ databases">
        <title>Genomics of the genus Arcobacter.</title>
        <authorList>
            <person name="Perez-Cataluna A."/>
            <person name="Figueras M.J."/>
        </authorList>
    </citation>
    <scope>NUCLEOTIDE SEQUENCE [LARGE SCALE GENOMIC DNA]</scope>
    <source>
        <strain evidence="1 2">CECT 8987</strain>
    </source>
</reference>
<dbReference type="Proteomes" id="UP000290657">
    <property type="component" value="Unassembled WGS sequence"/>
</dbReference>
<dbReference type="InterPro" id="IPR016541">
    <property type="entry name" value="UCP008505"/>
</dbReference>
<evidence type="ECO:0008006" key="3">
    <source>
        <dbReference type="Google" id="ProtNLM"/>
    </source>
</evidence>
<dbReference type="RefSeq" id="WP_128994823.1">
    <property type="nucleotide sequence ID" value="NZ_PDKN01000001.1"/>
</dbReference>
<dbReference type="Pfam" id="PF14367">
    <property type="entry name" value="DUF4411"/>
    <property type="match status" value="1"/>
</dbReference>
<comment type="caution">
    <text evidence="1">The sequence shown here is derived from an EMBL/GenBank/DDBJ whole genome shotgun (WGS) entry which is preliminary data.</text>
</comment>
<sequence>MMLYIFDSGPLIDLFKHYKPEIFPTLWEKFDKLIEEDNLISVKEVYNEISNSTDALGDWSKNNKHLFFQPDIEEYNIILEIFQVKHFQHIIRKQEILEGKPVADPFVIAKAKYLNACVVTTEKYSENGAKVPNICEHFNVKCMNLTHFMKEEKWIF</sequence>
<evidence type="ECO:0000313" key="1">
    <source>
        <dbReference type="EMBL" id="RXJ60689.1"/>
    </source>
</evidence>
<dbReference type="AlphaFoldDB" id="A0A4Q0XWP4"/>
<dbReference type="PIRSF" id="PIRSF008505">
    <property type="entry name" value="UCP008505"/>
    <property type="match status" value="1"/>
</dbReference>
<dbReference type="EMBL" id="PDKN01000001">
    <property type="protein sequence ID" value="RXJ60689.1"/>
    <property type="molecule type" value="Genomic_DNA"/>
</dbReference>
<protein>
    <recommendedName>
        <fullName evidence="3">DUF4411 family protein</fullName>
    </recommendedName>
</protein>
<dbReference type="CDD" id="cd18711">
    <property type="entry name" value="PIN_VapC-like_DUF411"/>
    <property type="match status" value="1"/>
</dbReference>
<organism evidence="1 2">
    <name type="scientific">Candidatus Marinarcus aquaticus</name>
    <dbReference type="NCBI Taxonomy" id="2044504"/>
    <lineage>
        <taxon>Bacteria</taxon>
        <taxon>Pseudomonadati</taxon>
        <taxon>Campylobacterota</taxon>
        <taxon>Epsilonproteobacteria</taxon>
        <taxon>Campylobacterales</taxon>
        <taxon>Arcobacteraceae</taxon>
        <taxon>Candidatus Marinarcus</taxon>
    </lineage>
</organism>
<proteinExistence type="predicted"/>
<keyword evidence="2" id="KW-1185">Reference proteome</keyword>
<dbReference type="OrthoDB" id="338425at2"/>
<evidence type="ECO:0000313" key="2">
    <source>
        <dbReference type="Proteomes" id="UP000290657"/>
    </source>
</evidence>
<name>A0A4Q0XWP4_9BACT</name>
<gene>
    <name evidence="1" type="ORF">CRV04_01365</name>
</gene>
<accession>A0A4Q0XWP4</accession>